<comment type="subcellular location">
    <subcellularLocation>
        <location evidence="1">Secreted</location>
    </subcellularLocation>
</comment>
<feature type="chain" id="PRO_5044652604" evidence="8">
    <location>
        <begin position="18"/>
        <end position="954"/>
    </location>
</feature>
<dbReference type="PROSITE" id="PS51468">
    <property type="entry name" value="VIT"/>
    <property type="match status" value="1"/>
</dbReference>
<dbReference type="SMART" id="SM00609">
    <property type="entry name" value="VIT"/>
    <property type="match status" value="1"/>
</dbReference>
<evidence type="ECO:0000313" key="13">
    <source>
        <dbReference type="RefSeq" id="XP_030072501.1"/>
    </source>
</evidence>
<dbReference type="GeneID" id="115478960"/>
<dbReference type="InterPro" id="IPR010600">
    <property type="entry name" value="ITI_HC_C"/>
</dbReference>
<dbReference type="PROSITE" id="PS50234">
    <property type="entry name" value="VWFA"/>
    <property type="match status" value="1"/>
</dbReference>
<dbReference type="Pfam" id="PF06668">
    <property type="entry name" value="ITI_HC_C"/>
    <property type="match status" value="1"/>
</dbReference>
<keyword evidence="7" id="KW-0325">Glycoprotein</keyword>
<evidence type="ECO:0000256" key="7">
    <source>
        <dbReference type="ARBA" id="ARBA00023180"/>
    </source>
</evidence>
<organism evidence="11 13">
    <name type="scientific">Microcaecilia unicolor</name>
    <dbReference type="NCBI Taxonomy" id="1415580"/>
    <lineage>
        <taxon>Eukaryota</taxon>
        <taxon>Metazoa</taxon>
        <taxon>Chordata</taxon>
        <taxon>Craniata</taxon>
        <taxon>Vertebrata</taxon>
        <taxon>Euteleostomi</taxon>
        <taxon>Amphibia</taxon>
        <taxon>Gymnophiona</taxon>
        <taxon>Siphonopidae</taxon>
        <taxon>Microcaecilia</taxon>
    </lineage>
</organism>
<dbReference type="InterPro" id="IPR013694">
    <property type="entry name" value="VIT"/>
</dbReference>
<evidence type="ECO:0000256" key="5">
    <source>
        <dbReference type="ARBA" id="ARBA00022729"/>
    </source>
</evidence>
<sequence>MILLLLCFCCFLPVSPGEEALEIPEGDLEGLMMDTYVPGAVGRRVPRQAYFQQRRESKPVISEFTVKSTIISRYAFTAVSCTMLNRGSEAKEGIFQMQIPATAFISNFTMIVGSRVYQSEVMGKLRLPSDRYKKRNEVHSGTINRGETRMETFKASATIPGRNKVVFLLTYEELLQRRLGMYEHAISVRPLQLVGRLLVEVTVFENSGITSLEVPPLQNAKQKAVRKIIDKNAPPLSTAINQTNNFAKVTFNPNIVQQAKIAQNGILGDFLIRYDVNRDQSVGDIQVSNGFFAHYFAPRNLPPLPKNVVFVIDTSASMVGSKINQTRDALFTILRDLRRVDHFNIISFNNRIKVWQQDRLVKVTPDNIRDAKKFIYQMSPNGGTNINGGLQISAKLLNDYIAENGRHEKSVSLIIFLTDGRPTIGVTDSSSIVSNTKDAMREKICLFTIGIGNDVDYQLLEKLSLENCGMMRQIQEDEVAAAQLKGFYDEIGTPLLANIYIEYAEDSMEYITQNLFYNYFNGSEIVVAGKLLNASTDRLHVQITASNSDKYVILEKDVAIDVPEQHEHSFDTGDDSKDRNHIERLWGYLNLKELFTLWLKSDSNEERENLMEKARNLALAYNFVTPFTFLELKELEIQADRPKDYSTGVFVQSTSISTEGIGDQLLNLQGQKLRLGSVHKKEEEQVVSKTSADGDPHFVVDFPMNKLTVCFNIDGKPGDILQLVSDYKTSGVTVNGQLIGAPAPPNGHKKYRTYFSSITIIINKPVRSYVEITPVKVILDSKDRVILSCNKNASVDNAGLQVAISAKSRVTVTIQGTISFVILLHQYKNPAPFQRNHLGFYISKSKGLSPNSHGLLGQFLYNDVKITEEPLKKSSQASNQHLAGLQSSDPAHLLKVRGRSIPVVKKQRKIYNGLHKVDCWFAKNADKLIDGTYQDYLVPHPFDAGVGSMITNEL</sequence>
<feature type="domain" description="VIT" evidence="10">
    <location>
        <begin position="45"/>
        <end position="173"/>
    </location>
</feature>
<dbReference type="SMART" id="SM00327">
    <property type="entry name" value="VWA"/>
    <property type="match status" value="1"/>
</dbReference>
<proteinExistence type="inferred from homology"/>
<gene>
    <name evidence="12 13" type="primary">ITIH5</name>
</gene>
<dbReference type="CTD" id="80760"/>
<evidence type="ECO:0000256" key="2">
    <source>
        <dbReference type="ARBA" id="ARBA00010158"/>
    </source>
</evidence>
<reference evidence="12 13" key="1">
    <citation type="submission" date="2025-04" db="UniProtKB">
        <authorList>
            <consortium name="RefSeq"/>
        </authorList>
    </citation>
    <scope>IDENTIFICATION</scope>
</reference>
<dbReference type="Gene3D" id="3.40.50.410">
    <property type="entry name" value="von Willebrand factor, type A domain"/>
    <property type="match status" value="1"/>
</dbReference>
<evidence type="ECO:0000256" key="3">
    <source>
        <dbReference type="ARBA" id="ARBA00022525"/>
    </source>
</evidence>
<keyword evidence="11" id="KW-1185">Reference proteome</keyword>
<dbReference type="Proteomes" id="UP000515156">
    <property type="component" value="Chromosome 10"/>
</dbReference>
<dbReference type="PANTHER" id="PTHR10338:SF62">
    <property type="entry name" value="INTER-ALPHA-TRYPSIN INHIBITOR HEAVY CHAIN H5"/>
    <property type="match status" value="1"/>
</dbReference>
<accession>A0A6P7Z7A1</accession>
<evidence type="ECO:0000313" key="11">
    <source>
        <dbReference type="Proteomes" id="UP000515156"/>
    </source>
</evidence>
<dbReference type="RefSeq" id="XP_030072501.1">
    <property type="nucleotide sequence ID" value="XM_030216641.1"/>
</dbReference>
<dbReference type="InterPro" id="IPR002035">
    <property type="entry name" value="VWF_A"/>
</dbReference>
<dbReference type="KEGG" id="muo:115478960"/>
<keyword evidence="6" id="KW-0722">Serine protease inhibitor</keyword>
<evidence type="ECO:0000259" key="10">
    <source>
        <dbReference type="PROSITE" id="PS51468"/>
    </source>
</evidence>
<evidence type="ECO:0000313" key="12">
    <source>
        <dbReference type="RefSeq" id="XP_030072500.1"/>
    </source>
</evidence>
<name>A0A6P7Z7A1_9AMPH</name>
<dbReference type="AlphaFoldDB" id="A0A6P7Z7A1"/>
<dbReference type="RefSeq" id="XP_030072500.1">
    <property type="nucleotide sequence ID" value="XM_030216640.1"/>
</dbReference>
<dbReference type="GO" id="GO:0030212">
    <property type="term" value="P:hyaluronan metabolic process"/>
    <property type="evidence" value="ECO:0007669"/>
    <property type="project" value="InterPro"/>
</dbReference>
<keyword evidence="4" id="KW-0646">Protease inhibitor</keyword>
<dbReference type="Pfam" id="PF13768">
    <property type="entry name" value="VWA_3"/>
    <property type="match status" value="1"/>
</dbReference>
<dbReference type="SUPFAM" id="SSF53300">
    <property type="entry name" value="vWA-like"/>
    <property type="match status" value="1"/>
</dbReference>
<evidence type="ECO:0000259" key="9">
    <source>
        <dbReference type="PROSITE" id="PS50234"/>
    </source>
</evidence>
<feature type="domain" description="VWFA" evidence="9">
    <location>
        <begin position="307"/>
        <end position="491"/>
    </location>
</feature>
<keyword evidence="5 8" id="KW-0732">Signal</keyword>
<dbReference type="GO" id="GO:0004867">
    <property type="term" value="F:serine-type endopeptidase inhibitor activity"/>
    <property type="evidence" value="ECO:0007669"/>
    <property type="project" value="UniProtKB-KW"/>
</dbReference>
<keyword evidence="3" id="KW-0964">Secreted</keyword>
<dbReference type="FunFam" id="3.40.50.410:FF:000013">
    <property type="entry name" value="inter-alpha-trypsin inhibitor heavy chain H2"/>
    <property type="match status" value="1"/>
</dbReference>
<dbReference type="InterPro" id="IPR036465">
    <property type="entry name" value="vWFA_dom_sf"/>
</dbReference>
<protein>
    <submittedName>
        <fullName evidence="12 13">Inter-alpha-trypsin inhibitor heavy chain H5</fullName>
    </submittedName>
</protein>
<dbReference type="PANTHER" id="PTHR10338">
    <property type="entry name" value="INTER-ALPHA-TRYPSIN INHIBITOR HEAVY CHAIN FAMILY MEMBER"/>
    <property type="match status" value="1"/>
</dbReference>
<dbReference type="OrthoDB" id="299997at2759"/>
<evidence type="ECO:0000256" key="1">
    <source>
        <dbReference type="ARBA" id="ARBA00004613"/>
    </source>
</evidence>
<dbReference type="Pfam" id="PF08487">
    <property type="entry name" value="VIT"/>
    <property type="match status" value="1"/>
</dbReference>
<comment type="similarity">
    <text evidence="2">Belongs to the ITIH family.</text>
</comment>
<evidence type="ECO:0000256" key="6">
    <source>
        <dbReference type="ARBA" id="ARBA00022900"/>
    </source>
</evidence>
<feature type="signal peptide" evidence="8">
    <location>
        <begin position="1"/>
        <end position="17"/>
    </location>
</feature>
<dbReference type="InterPro" id="IPR050934">
    <property type="entry name" value="ITIH"/>
</dbReference>
<dbReference type="GO" id="GO:0005576">
    <property type="term" value="C:extracellular region"/>
    <property type="evidence" value="ECO:0007669"/>
    <property type="project" value="UniProtKB-SubCell"/>
</dbReference>
<evidence type="ECO:0000256" key="8">
    <source>
        <dbReference type="SAM" id="SignalP"/>
    </source>
</evidence>
<evidence type="ECO:0000256" key="4">
    <source>
        <dbReference type="ARBA" id="ARBA00022690"/>
    </source>
</evidence>